<dbReference type="PANTHER" id="PTHR43047:SF64">
    <property type="entry name" value="HISTIDINE KINASE CONTAINING CHEY-HOMOLOGOUS RECEIVER DOMAIN AND PAS DOMAIN-RELATED"/>
    <property type="match status" value="1"/>
</dbReference>
<dbReference type="Gene3D" id="3.30.450.20">
    <property type="entry name" value="PAS domain"/>
    <property type="match status" value="2"/>
</dbReference>
<evidence type="ECO:0000256" key="4">
    <source>
        <dbReference type="ARBA" id="ARBA00022679"/>
    </source>
</evidence>
<dbReference type="SUPFAM" id="SSF47384">
    <property type="entry name" value="Homodimeric domain of signal transducing histidine kinase"/>
    <property type="match status" value="1"/>
</dbReference>
<dbReference type="InterPro" id="IPR036890">
    <property type="entry name" value="HATPase_C_sf"/>
</dbReference>
<dbReference type="PROSITE" id="PS50109">
    <property type="entry name" value="HIS_KIN"/>
    <property type="match status" value="1"/>
</dbReference>
<evidence type="ECO:0000256" key="2">
    <source>
        <dbReference type="ARBA" id="ARBA00012438"/>
    </source>
</evidence>
<feature type="domain" description="Histidine kinase" evidence="7">
    <location>
        <begin position="363"/>
        <end position="584"/>
    </location>
</feature>
<feature type="transmembrane region" description="Helical" evidence="6">
    <location>
        <begin position="310"/>
        <end position="330"/>
    </location>
</feature>
<reference evidence="8 9" key="1">
    <citation type="submission" date="2023-11" db="EMBL/GenBank/DDBJ databases">
        <title>Draft genome of Azohydromonas lata strain H1 (DSM1123), a polyhydroxyalkanoate producer.</title>
        <authorList>
            <person name="Traversa D."/>
            <person name="D'Addabbo P."/>
            <person name="Pazzani C."/>
            <person name="Manzari C."/>
            <person name="Chiara M."/>
            <person name="Scrascia M."/>
        </authorList>
    </citation>
    <scope>NUCLEOTIDE SEQUENCE [LARGE SCALE GENOMIC DNA]</scope>
    <source>
        <strain evidence="8 9">H1</strain>
    </source>
</reference>
<organism evidence="8 9">
    <name type="scientific">Azohydromonas lata</name>
    <dbReference type="NCBI Taxonomy" id="45677"/>
    <lineage>
        <taxon>Bacteria</taxon>
        <taxon>Pseudomonadati</taxon>
        <taxon>Pseudomonadota</taxon>
        <taxon>Betaproteobacteria</taxon>
        <taxon>Burkholderiales</taxon>
        <taxon>Sphaerotilaceae</taxon>
        <taxon>Azohydromonas</taxon>
    </lineage>
</organism>
<dbReference type="RefSeq" id="WP_157118807.1">
    <property type="nucleotide sequence ID" value="NZ_JAXOJX010000090.1"/>
</dbReference>
<dbReference type="PANTHER" id="PTHR43047">
    <property type="entry name" value="TWO-COMPONENT HISTIDINE PROTEIN KINASE"/>
    <property type="match status" value="1"/>
</dbReference>
<feature type="transmembrane region" description="Helical" evidence="6">
    <location>
        <begin position="20"/>
        <end position="44"/>
    </location>
</feature>
<dbReference type="InterPro" id="IPR003594">
    <property type="entry name" value="HATPase_dom"/>
</dbReference>
<evidence type="ECO:0000256" key="5">
    <source>
        <dbReference type="ARBA" id="ARBA00022777"/>
    </source>
</evidence>
<keyword evidence="8" id="KW-0067">ATP-binding</keyword>
<dbReference type="CDD" id="cd16922">
    <property type="entry name" value="HATPase_EvgS-ArcB-TorS-like"/>
    <property type="match status" value="1"/>
</dbReference>
<keyword evidence="9" id="KW-1185">Reference proteome</keyword>
<dbReference type="CDD" id="cd00082">
    <property type="entry name" value="HisKA"/>
    <property type="match status" value="1"/>
</dbReference>
<dbReference type="SMART" id="SM00387">
    <property type="entry name" value="HATPase_c"/>
    <property type="match status" value="1"/>
</dbReference>
<evidence type="ECO:0000256" key="3">
    <source>
        <dbReference type="ARBA" id="ARBA00022553"/>
    </source>
</evidence>
<dbReference type="EC" id="2.7.13.3" evidence="2"/>
<dbReference type="CDD" id="cd12914">
    <property type="entry name" value="PDC1_DGC_like"/>
    <property type="match status" value="1"/>
</dbReference>
<keyword evidence="6" id="KW-0812">Transmembrane</keyword>
<evidence type="ECO:0000256" key="6">
    <source>
        <dbReference type="SAM" id="Phobius"/>
    </source>
</evidence>
<dbReference type="EMBL" id="JAXOJX010000090">
    <property type="protein sequence ID" value="MDZ5460966.1"/>
    <property type="molecule type" value="Genomic_DNA"/>
</dbReference>
<dbReference type="GO" id="GO:0005524">
    <property type="term" value="F:ATP binding"/>
    <property type="evidence" value="ECO:0007669"/>
    <property type="project" value="UniProtKB-KW"/>
</dbReference>
<dbReference type="PRINTS" id="PR00344">
    <property type="entry name" value="BCTRLSENSOR"/>
</dbReference>
<dbReference type="SUPFAM" id="SSF55874">
    <property type="entry name" value="ATPase domain of HSP90 chaperone/DNA topoisomerase II/histidine kinase"/>
    <property type="match status" value="1"/>
</dbReference>
<keyword evidence="6" id="KW-1133">Transmembrane helix</keyword>
<evidence type="ECO:0000313" key="8">
    <source>
        <dbReference type="EMBL" id="MDZ5460966.1"/>
    </source>
</evidence>
<keyword evidence="8" id="KW-0547">Nucleotide-binding</keyword>
<comment type="catalytic activity">
    <reaction evidence="1">
        <text>ATP + protein L-histidine = ADP + protein N-phospho-L-histidine.</text>
        <dbReference type="EC" id="2.7.13.3"/>
    </reaction>
</comment>
<dbReference type="CDD" id="cd12915">
    <property type="entry name" value="PDC2_DGC_like"/>
    <property type="match status" value="1"/>
</dbReference>
<dbReference type="Proteomes" id="UP001293718">
    <property type="component" value="Unassembled WGS sequence"/>
</dbReference>
<comment type="caution">
    <text evidence="8">The sequence shown here is derived from an EMBL/GenBank/DDBJ whole genome shotgun (WGS) entry which is preliminary data.</text>
</comment>
<evidence type="ECO:0000313" key="9">
    <source>
        <dbReference type="Proteomes" id="UP001293718"/>
    </source>
</evidence>
<keyword evidence="5" id="KW-0418">Kinase</keyword>
<dbReference type="SMART" id="SM00388">
    <property type="entry name" value="HisKA"/>
    <property type="match status" value="1"/>
</dbReference>
<proteinExistence type="predicted"/>
<name>A0ABU5IQ04_9BURK</name>
<evidence type="ECO:0000256" key="1">
    <source>
        <dbReference type="ARBA" id="ARBA00000085"/>
    </source>
</evidence>
<keyword evidence="4" id="KW-0808">Transferase</keyword>
<keyword evidence="6" id="KW-0472">Membrane</keyword>
<gene>
    <name evidence="8" type="ORF">SM757_30765</name>
</gene>
<dbReference type="Gene3D" id="3.30.565.10">
    <property type="entry name" value="Histidine kinase-like ATPase, C-terminal domain"/>
    <property type="match status" value="1"/>
</dbReference>
<dbReference type="InterPro" id="IPR004358">
    <property type="entry name" value="Sig_transdc_His_kin-like_C"/>
</dbReference>
<sequence>MLDAFLRAAKSLSTHMPRWPLSRLVMLAAVCLLLVVWGVTGVLLRMKWDDAVEAEVRQNANLARALQEQTLRVLASVDQATLRVSEAFHDDTFTPADLVGYANETGLAPRILLQLSLLDGQGKFVGSNLDPLGRRTGRMDFSDREHVRVHLQPGSVPAAAALLSDNGLFVGKPVLGKVSGRWSLQLSRRIGTEDGHVLGVVVASLDPDYFEEVFRGVELGAQGEVMLLGMDGVVRARVVGGVSQGLGSTFGGQGATALTLDDLGHAIVRSPLDGMERISAYRSIGQLPLRVSVATSMEEALSQWRQTRTLTLAVTVLFSITLVAAAWLFVAGVRRLERANEALRASEAQAQAASRAKSSFLAHMSHEIRTPLNAVIGLSQLMRHMALPPKAADYVGHIQQAGEQLLALTNDVLDLSRIEAGQLQLEAVPFDLGELLEAVRVLVQPQADAKGLALHMSAAPLSSVHLVGDPLRVKQVLLNLAGNAVKFTPAGSVELRVREMGRTRRTVTLRFDVADTGMGITAEQQARIFEPFTQADSSTTRRFGGSGLGLSIVRRLVDSMGGELALQSEPGHGAVFSVTLTLECPQAEPA</sequence>
<protein>
    <recommendedName>
        <fullName evidence="2">histidine kinase</fullName>
        <ecNumber evidence="2">2.7.13.3</ecNumber>
    </recommendedName>
</protein>
<keyword evidence="3" id="KW-0597">Phosphoprotein</keyword>
<dbReference type="Pfam" id="PF00512">
    <property type="entry name" value="HisKA"/>
    <property type="match status" value="1"/>
</dbReference>
<accession>A0ABU5IQ04</accession>
<evidence type="ECO:0000259" key="7">
    <source>
        <dbReference type="PROSITE" id="PS50109"/>
    </source>
</evidence>
<dbReference type="InterPro" id="IPR003661">
    <property type="entry name" value="HisK_dim/P_dom"/>
</dbReference>
<dbReference type="Pfam" id="PF02518">
    <property type="entry name" value="HATPase_c"/>
    <property type="match status" value="1"/>
</dbReference>
<dbReference type="Gene3D" id="1.10.287.130">
    <property type="match status" value="1"/>
</dbReference>
<dbReference type="InterPro" id="IPR036097">
    <property type="entry name" value="HisK_dim/P_sf"/>
</dbReference>
<dbReference type="InterPro" id="IPR005467">
    <property type="entry name" value="His_kinase_dom"/>
</dbReference>